<evidence type="ECO:0000313" key="3">
    <source>
        <dbReference type="Proteomes" id="UP000277928"/>
    </source>
</evidence>
<evidence type="ECO:0000256" key="1">
    <source>
        <dbReference type="SAM" id="MobiDB-lite"/>
    </source>
</evidence>
<feature type="region of interest" description="Disordered" evidence="1">
    <location>
        <begin position="1"/>
        <end position="33"/>
    </location>
</feature>
<dbReference type="EMBL" id="UYRX01000025">
    <property type="protein sequence ID" value="VDK69734.1"/>
    <property type="molecule type" value="Genomic_DNA"/>
</dbReference>
<sequence length="71" mass="7701">MSQQHPHLSVLDSSVHPSTASLSRSRSAVHNVQRSRAINDIPLNLFPFVILRDDVADSTHSAVANSALLQS</sequence>
<name>A0A3P6TUR2_LITSI</name>
<proteinExistence type="predicted"/>
<evidence type="ECO:0000313" key="2">
    <source>
        <dbReference type="EMBL" id="VDK69734.1"/>
    </source>
</evidence>
<organism evidence="2 3">
    <name type="scientific">Litomosoides sigmodontis</name>
    <name type="common">Filarial nematode worm</name>
    <dbReference type="NCBI Taxonomy" id="42156"/>
    <lineage>
        <taxon>Eukaryota</taxon>
        <taxon>Metazoa</taxon>
        <taxon>Ecdysozoa</taxon>
        <taxon>Nematoda</taxon>
        <taxon>Chromadorea</taxon>
        <taxon>Rhabditida</taxon>
        <taxon>Spirurina</taxon>
        <taxon>Spiruromorpha</taxon>
        <taxon>Filarioidea</taxon>
        <taxon>Onchocercidae</taxon>
        <taxon>Litomosoides</taxon>
    </lineage>
</organism>
<gene>
    <name evidence="2" type="ORF">NLS_LOCUS860</name>
</gene>
<reference evidence="2 3" key="1">
    <citation type="submission" date="2018-08" db="EMBL/GenBank/DDBJ databases">
        <authorList>
            <person name="Laetsch R D."/>
            <person name="Stevens L."/>
            <person name="Kumar S."/>
            <person name="Blaxter L. M."/>
        </authorList>
    </citation>
    <scope>NUCLEOTIDE SEQUENCE [LARGE SCALE GENOMIC DNA]</scope>
</reference>
<keyword evidence="3" id="KW-1185">Reference proteome</keyword>
<protein>
    <submittedName>
        <fullName evidence="2">Uncharacterized protein</fullName>
    </submittedName>
</protein>
<accession>A0A3P6TUR2</accession>
<dbReference type="AlphaFoldDB" id="A0A3P6TUR2"/>
<dbReference type="Proteomes" id="UP000277928">
    <property type="component" value="Unassembled WGS sequence"/>
</dbReference>